<proteinExistence type="predicted"/>
<protein>
    <submittedName>
        <fullName evidence="1">Uncharacterized protein</fullName>
    </submittedName>
</protein>
<comment type="caution">
    <text evidence="1">The sequence shown here is derived from an EMBL/GenBank/DDBJ whole genome shotgun (WGS) entry which is preliminary data.</text>
</comment>
<dbReference type="Pfam" id="PF21826">
    <property type="entry name" value="DUF6887"/>
    <property type="match status" value="1"/>
</dbReference>
<organism evidence="1 2">
    <name type="scientific">Desmonostoc muscorum LEGE 12446</name>
    <dbReference type="NCBI Taxonomy" id="1828758"/>
    <lineage>
        <taxon>Bacteria</taxon>
        <taxon>Bacillati</taxon>
        <taxon>Cyanobacteriota</taxon>
        <taxon>Cyanophyceae</taxon>
        <taxon>Nostocales</taxon>
        <taxon>Nostocaceae</taxon>
        <taxon>Desmonostoc</taxon>
    </lineage>
</organism>
<evidence type="ECO:0000313" key="1">
    <source>
        <dbReference type="EMBL" id="MBE9025227.1"/>
    </source>
</evidence>
<evidence type="ECO:0000313" key="2">
    <source>
        <dbReference type="Proteomes" id="UP000622533"/>
    </source>
</evidence>
<accession>A0A8J6ZQQ5</accession>
<dbReference type="InterPro" id="IPR054053">
    <property type="entry name" value="DUF6887"/>
</dbReference>
<sequence length="75" mass="8835">MSQPNFELMSIKELHTYILVHRDDMEAFYAYVDKLHAQATWIEMPPLQSLDDLQNYPEFLEKLSNGSESKDSDRL</sequence>
<reference evidence="1" key="1">
    <citation type="submission" date="2020-10" db="EMBL/GenBank/DDBJ databases">
        <authorList>
            <person name="Castelo-Branco R."/>
            <person name="Eusebio N."/>
            <person name="Adriana R."/>
            <person name="Vieira A."/>
            <person name="Brugerolle De Fraissinette N."/>
            <person name="Rezende De Castro R."/>
            <person name="Schneider M.P."/>
            <person name="Vasconcelos V."/>
            <person name="Leao P.N."/>
        </authorList>
    </citation>
    <scope>NUCLEOTIDE SEQUENCE</scope>
    <source>
        <strain evidence="1">LEGE 12446</strain>
    </source>
</reference>
<dbReference type="Proteomes" id="UP000622533">
    <property type="component" value="Unassembled WGS sequence"/>
</dbReference>
<keyword evidence="2" id="KW-1185">Reference proteome</keyword>
<dbReference type="RefSeq" id="WP_193920119.1">
    <property type="nucleotide sequence ID" value="NZ_JADEXS020000001.1"/>
</dbReference>
<name>A0A8J6ZQQ5_DESMC</name>
<gene>
    <name evidence="1" type="ORF">IQ276_23240</name>
</gene>
<dbReference type="AlphaFoldDB" id="A0A8J6ZQQ5"/>
<dbReference type="EMBL" id="JADEXS010000379">
    <property type="protein sequence ID" value="MBE9025227.1"/>
    <property type="molecule type" value="Genomic_DNA"/>
</dbReference>